<dbReference type="EMBL" id="MKQP01000017">
    <property type="protein sequence ID" value="OMD32579.1"/>
    <property type="molecule type" value="Genomic_DNA"/>
</dbReference>
<feature type="region of interest" description="Disordered" evidence="1">
    <location>
        <begin position="30"/>
        <end position="62"/>
    </location>
</feature>
<dbReference type="Proteomes" id="UP000187465">
    <property type="component" value="Unassembled WGS sequence"/>
</dbReference>
<reference evidence="3 4" key="1">
    <citation type="submission" date="2016-10" db="EMBL/GenBank/DDBJ databases">
        <title>Paenibacillus species isolates.</title>
        <authorList>
            <person name="Beno S.M."/>
        </authorList>
    </citation>
    <scope>NUCLEOTIDE SEQUENCE [LARGE SCALE GENOMIC DNA]</scope>
    <source>
        <strain evidence="3 4">FSL H7-0604</strain>
    </source>
</reference>
<accession>A0A1R0XBY8</accession>
<feature type="transmembrane region" description="Helical" evidence="2">
    <location>
        <begin position="7"/>
        <end position="25"/>
    </location>
</feature>
<evidence type="ECO:0000256" key="2">
    <source>
        <dbReference type="SAM" id="Phobius"/>
    </source>
</evidence>
<feature type="compositionally biased region" description="Low complexity" evidence="1">
    <location>
        <begin position="50"/>
        <end position="59"/>
    </location>
</feature>
<comment type="caution">
    <text evidence="3">The sequence shown here is derived from an EMBL/GenBank/DDBJ whole genome shotgun (WGS) entry which is preliminary data.</text>
</comment>
<feature type="transmembrane region" description="Helical" evidence="2">
    <location>
        <begin position="102"/>
        <end position="119"/>
    </location>
</feature>
<proteinExistence type="predicted"/>
<name>A0A1R0XBY8_9BACL</name>
<organism evidence="3 4">
    <name type="scientific">Paenibacillus odorifer</name>
    <dbReference type="NCBI Taxonomy" id="189426"/>
    <lineage>
        <taxon>Bacteria</taxon>
        <taxon>Bacillati</taxon>
        <taxon>Bacillota</taxon>
        <taxon>Bacilli</taxon>
        <taxon>Bacillales</taxon>
        <taxon>Paenibacillaceae</taxon>
        <taxon>Paenibacillus</taxon>
    </lineage>
</organism>
<gene>
    <name evidence="3" type="ORF">BJP51_15885</name>
</gene>
<sequence>MTKNKKVAIACVSVLFILIAAVLLIRSPSKLDNSASDPPAIATTKPLPTPTVTEQPTTPSDSHEKVAEIIDYSSTAIVNEIPGLWARIQDSWRWLMVLDTKHALILVFVVIFIISLIFGKKNKKSS</sequence>
<evidence type="ECO:0000313" key="4">
    <source>
        <dbReference type="Proteomes" id="UP000187465"/>
    </source>
</evidence>
<dbReference type="RefSeq" id="WP_076179054.1">
    <property type="nucleotide sequence ID" value="NZ_MKQP01000017.1"/>
</dbReference>
<keyword evidence="2" id="KW-1133">Transmembrane helix</keyword>
<protein>
    <submittedName>
        <fullName evidence="3">Uncharacterized protein</fullName>
    </submittedName>
</protein>
<keyword evidence="2" id="KW-0812">Transmembrane</keyword>
<evidence type="ECO:0000256" key="1">
    <source>
        <dbReference type="SAM" id="MobiDB-lite"/>
    </source>
</evidence>
<dbReference type="AlphaFoldDB" id="A0A1R0XBY8"/>
<keyword evidence="2" id="KW-0472">Membrane</keyword>
<evidence type="ECO:0000313" key="3">
    <source>
        <dbReference type="EMBL" id="OMD32579.1"/>
    </source>
</evidence>